<proteinExistence type="predicted"/>
<dbReference type="PIRSF" id="PIRSF006487">
    <property type="entry name" value="GcvT"/>
    <property type="match status" value="1"/>
</dbReference>
<name>X1S541_9ZZZZ</name>
<dbReference type="InterPro" id="IPR006222">
    <property type="entry name" value="GCVT_N"/>
</dbReference>
<dbReference type="SUPFAM" id="SSF103025">
    <property type="entry name" value="Folate-binding domain"/>
    <property type="match status" value="1"/>
</dbReference>
<comment type="caution">
    <text evidence="2">The sequence shown here is derived from an EMBL/GenBank/DDBJ whole genome shotgun (WGS) entry which is preliminary data.</text>
</comment>
<evidence type="ECO:0000313" key="2">
    <source>
        <dbReference type="EMBL" id="GAI70540.1"/>
    </source>
</evidence>
<dbReference type="Pfam" id="PF01571">
    <property type="entry name" value="GCV_T"/>
    <property type="match status" value="1"/>
</dbReference>
<dbReference type="AlphaFoldDB" id="X1S541"/>
<evidence type="ECO:0000259" key="1">
    <source>
        <dbReference type="Pfam" id="PF01571"/>
    </source>
</evidence>
<gene>
    <name evidence="2" type="ORF">S12H4_09297</name>
</gene>
<feature type="non-terminal residue" evidence="2">
    <location>
        <position position="1"/>
    </location>
</feature>
<dbReference type="EMBL" id="BARW01003745">
    <property type="protein sequence ID" value="GAI70540.1"/>
    <property type="molecule type" value="Genomic_DNA"/>
</dbReference>
<dbReference type="Gene3D" id="3.30.1360.120">
    <property type="entry name" value="Probable tRNA modification gtpase trme, domain 1"/>
    <property type="match status" value="1"/>
</dbReference>
<feature type="domain" description="GCVT N-terminal" evidence="1">
    <location>
        <begin position="3"/>
        <end position="61"/>
    </location>
</feature>
<sequence length="270" mass="31350">GRDVRILRVGMVRSLGYEVHGIIEDAIPLYEQILKAGKKYGLRRLGTPAYNMTHWECGFPQAFLDFPFTWFESEGLVKWLRERNLGVLVDRSLIKLTGSMDPDIKLYYRNPIELGWEKEISFDHDFLGKEALQKILAGPHRKMVTLEWNKEDILDVHRSQLEDDEPYADISKPDDLSFEVGQVYHADQVLNKDSKRIGISSGRMVSWYYREMISICSIDSEYSTEGTEIFVLWGNPGTRQKKIRAKVTRFPYMHEVRKIDVSKIPLGTMD</sequence>
<protein>
    <recommendedName>
        <fullName evidence="1">GCVT N-terminal domain-containing protein</fullName>
    </recommendedName>
</protein>
<accession>X1S541</accession>
<organism evidence="2">
    <name type="scientific">marine sediment metagenome</name>
    <dbReference type="NCBI Taxonomy" id="412755"/>
    <lineage>
        <taxon>unclassified sequences</taxon>
        <taxon>metagenomes</taxon>
        <taxon>ecological metagenomes</taxon>
    </lineage>
</organism>
<reference evidence="2" key="1">
    <citation type="journal article" date="2014" name="Front. Microbiol.">
        <title>High frequency of phylogenetically diverse reductive dehalogenase-homologous genes in deep subseafloor sedimentary metagenomes.</title>
        <authorList>
            <person name="Kawai M."/>
            <person name="Futagami T."/>
            <person name="Toyoda A."/>
            <person name="Takaki Y."/>
            <person name="Nishi S."/>
            <person name="Hori S."/>
            <person name="Arai W."/>
            <person name="Tsubouchi T."/>
            <person name="Morono Y."/>
            <person name="Uchiyama I."/>
            <person name="Ito T."/>
            <person name="Fujiyama A."/>
            <person name="Inagaki F."/>
            <person name="Takami H."/>
        </authorList>
    </citation>
    <scope>NUCLEOTIDE SEQUENCE</scope>
    <source>
        <strain evidence="2">Expedition CK06-06</strain>
    </source>
</reference>
<dbReference type="InterPro" id="IPR027266">
    <property type="entry name" value="TrmE/GcvT-like"/>
</dbReference>